<dbReference type="InterPro" id="IPR009737">
    <property type="entry name" value="Aim32/Apd1-like"/>
</dbReference>
<dbReference type="RefSeq" id="WP_106290168.1">
    <property type="nucleotide sequence ID" value="NZ_CAWNTC010000142.1"/>
</dbReference>
<dbReference type="PANTHER" id="PTHR31902:SF22">
    <property type="entry name" value="SLL1203 PROTEIN"/>
    <property type="match status" value="1"/>
</dbReference>
<dbReference type="PIRSF" id="PIRSF035042">
    <property type="entry name" value="UCP035042_thirdx"/>
    <property type="match status" value="1"/>
</dbReference>
<dbReference type="PANTHER" id="PTHR31902">
    <property type="entry name" value="ACTIN PATCHES DISTAL PROTEIN 1"/>
    <property type="match status" value="1"/>
</dbReference>
<sequence>MPETFCAAESLLNKEPIIGNGLDYRLYFLIEVAPPWSPNEFESKSIPENLRSLVEGMTNEDEDPEVQFLLIYNRELASGLTRLIIYERELGLSKGYLKQELNFILLEDIAPFVINYLAKNDRDKELQTSETRDILVCTHGSQDICCARYGNPFFKDALAVVSELGLSEVRVWQVSHIGGHRFAPTAIAFPDGRYYGRLDRDSLRAILTRSGDLDLLKRVYRGWAILPQPAQILEVELISIHGWDWFNYKVDSPIINGNEDGSFNDVEITYEVPNGDRYKYRAEVVVDASQTIYLKGSCDSQDLYPFPTYEVRNMHQIDLVAGG</sequence>
<gene>
    <name evidence="1" type="ORF">C7B64_18645</name>
</gene>
<dbReference type="InterPro" id="IPR010350">
    <property type="entry name" value="Aim32/Apd1-like_bac"/>
</dbReference>
<evidence type="ECO:0000313" key="1">
    <source>
        <dbReference type="EMBL" id="PSB01378.1"/>
    </source>
</evidence>
<dbReference type="InterPro" id="IPR036249">
    <property type="entry name" value="Thioredoxin-like_sf"/>
</dbReference>
<accession>A0A2T1BZP0</accession>
<organism evidence="1 2">
    <name type="scientific">Merismopedia glauca CCAP 1448/3</name>
    <dbReference type="NCBI Taxonomy" id="1296344"/>
    <lineage>
        <taxon>Bacteria</taxon>
        <taxon>Bacillati</taxon>
        <taxon>Cyanobacteriota</taxon>
        <taxon>Cyanophyceae</taxon>
        <taxon>Synechococcales</taxon>
        <taxon>Merismopediaceae</taxon>
        <taxon>Merismopedia</taxon>
    </lineage>
</organism>
<dbReference type="CDD" id="cd03062">
    <property type="entry name" value="TRX_Fd_Sucrase"/>
    <property type="match status" value="1"/>
</dbReference>
<dbReference type="Gene3D" id="3.40.30.10">
    <property type="entry name" value="Glutaredoxin"/>
    <property type="match status" value="1"/>
</dbReference>
<proteinExistence type="predicted"/>
<name>A0A2T1BZP0_9CYAN</name>
<dbReference type="AlphaFoldDB" id="A0A2T1BZP0"/>
<dbReference type="SUPFAM" id="SSF52833">
    <property type="entry name" value="Thioredoxin-like"/>
    <property type="match status" value="1"/>
</dbReference>
<protein>
    <submittedName>
        <fullName evidence="1">Sucrase ferredoxin</fullName>
    </submittedName>
</protein>
<dbReference type="Pfam" id="PF06999">
    <property type="entry name" value="Suc_Fer-like"/>
    <property type="match status" value="1"/>
</dbReference>
<keyword evidence="2" id="KW-1185">Reference proteome</keyword>
<dbReference type="OrthoDB" id="3399139at2"/>
<dbReference type="EMBL" id="PVWJ01000111">
    <property type="protein sequence ID" value="PSB01378.1"/>
    <property type="molecule type" value="Genomic_DNA"/>
</dbReference>
<dbReference type="Proteomes" id="UP000238762">
    <property type="component" value="Unassembled WGS sequence"/>
</dbReference>
<reference evidence="1 2" key="1">
    <citation type="submission" date="2018-02" db="EMBL/GenBank/DDBJ databases">
        <authorList>
            <person name="Cohen D.B."/>
            <person name="Kent A.D."/>
        </authorList>
    </citation>
    <scope>NUCLEOTIDE SEQUENCE [LARGE SCALE GENOMIC DNA]</scope>
    <source>
        <strain evidence="1 2">CCAP 1448/3</strain>
    </source>
</reference>
<reference evidence="1 2" key="2">
    <citation type="submission" date="2018-03" db="EMBL/GenBank/DDBJ databases">
        <title>The ancient ancestry and fast evolution of plastids.</title>
        <authorList>
            <person name="Moore K.R."/>
            <person name="Magnabosco C."/>
            <person name="Momper L."/>
            <person name="Gold D.A."/>
            <person name="Bosak T."/>
            <person name="Fournier G.P."/>
        </authorList>
    </citation>
    <scope>NUCLEOTIDE SEQUENCE [LARGE SCALE GENOMIC DNA]</scope>
    <source>
        <strain evidence="1 2">CCAP 1448/3</strain>
    </source>
</reference>
<evidence type="ECO:0000313" key="2">
    <source>
        <dbReference type="Proteomes" id="UP000238762"/>
    </source>
</evidence>
<comment type="caution">
    <text evidence="1">The sequence shown here is derived from an EMBL/GenBank/DDBJ whole genome shotgun (WGS) entry which is preliminary data.</text>
</comment>